<dbReference type="EMBL" id="LS974620">
    <property type="protein sequence ID" value="CAG7906289.1"/>
    <property type="molecule type" value="Genomic_DNA"/>
</dbReference>
<dbReference type="Proteomes" id="UP000694005">
    <property type="component" value="Chromosome A04"/>
</dbReference>
<dbReference type="AlphaFoldDB" id="A0A8D9HZ70"/>
<gene>
    <name evidence="1" type="ORF">BRAPAZ1V2_A04P11900.2</name>
</gene>
<evidence type="ECO:0000313" key="2">
    <source>
        <dbReference type="Proteomes" id="UP000694005"/>
    </source>
</evidence>
<accession>A0A8D9HZ70</accession>
<protein>
    <submittedName>
        <fullName evidence="1">Uncharacterized protein</fullName>
    </submittedName>
</protein>
<name>A0A8D9HZ70_BRACM</name>
<organism evidence="1 2">
    <name type="scientific">Brassica campestris</name>
    <name type="common">Field mustard</name>
    <dbReference type="NCBI Taxonomy" id="3711"/>
    <lineage>
        <taxon>Eukaryota</taxon>
        <taxon>Viridiplantae</taxon>
        <taxon>Streptophyta</taxon>
        <taxon>Embryophyta</taxon>
        <taxon>Tracheophyta</taxon>
        <taxon>Spermatophyta</taxon>
        <taxon>Magnoliopsida</taxon>
        <taxon>eudicotyledons</taxon>
        <taxon>Gunneridae</taxon>
        <taxon>Pentapetalae</taxon>
        <taxon>rosids</taxon>
        <taxon>malvids</taxon>
        <taxon>Brassicales</taxon>
        <taxon>Brassicaceae</taxon>
        <taxon>Brassiceae</taxon>
        <taxon>Brassica</taxon>
    </lineage>
</organism>
<evidence type="ECO:0000313" key="1">
    <source>
        <dbReference type="EMBL" id="CAG7906289.1"/>
    </source>
</evidence>
<dbReference type="Gramene" id="A04p11900.2_BraZ1">
    <property type="protein sequence ID" value="A04p11900.2_BraZ1.CDS"/>
    <property type="gene ID" value="A04g11900.2_BraZ1"/>
</dbReference>
<proteinExistence type="predicted"/>
<reference evidence="1 2" key="1">
    <citation type="submission" date="2021-07" db="EMBL/GenBank/DDBJ databases">
        <authorList>
            <consortium name="Genoscope - CEA"/>
            <person name="William W."/>
        </authorList>
    </citation>
    <scope>NUCLEOTIDE SEQUENCE [LARGE SCALE GENOMIC DNA]</scope>
</reference>
<sequence length="94" mass="10799">MVHVKVLHSWSQNINHGGGGGKPWNSYWLMRMVIKFMQAAKRLTLRVKEDFFWLEYGATSETSKSGLLEEHIAQQTISTRFHLIKQQSLVGPIS</sequence>